<name>A0A8X6G4A2_TRICU</name>
<dbReference type="Proteomes" id="UP000887116">
    <property type="component" value="Unassembled WGS sequence"/>
</dbReference>
<reference evidence="1" key="1">
    <citation type="submission" date="2020-07" db="EMBL/GenBank/DDBJ databases">
        <title>Multicomponent nature underlies the extraordinary mechanical properties of spider dragline silk.</title>
        <authorList>
            <person name="Kono N."/>
            <person name="Nakamura H."/>
            <person name="Mori M."/>
            <person name="Yoshida Y."/>
            <person name="Ohtoshi R."/>
            <person name="Malay A.D."/>
            <person name="Moran D.A.P."/>
            <person name="Tomita M."/>
            <person name="Numata K."/>
            <person name="Arakawa K."/>
        </authorList>
    </citation>
    <scope>NUCLEOTIDE SEQUENCE</scope>
</reference>
<dbReference type="EMBL" id="BMAO01034424">
    <property type="protein sequence ID" value="GFQ96400.1"/>
    <property type="molecule type" value="Genomic_DNA"/>
</dbReference>
<evidence type="ECO:0000313" key="2">
    <source>
        <dbReference type="Proteomes" id="UP000887116"/>
    </source>
</evidence>
<accession>A0A8X6G4A2</accession>
<comment type="caution">
    <text evidence="1">The sequence shown here is derived from an EMBL/GenBank/DDBJ whole genome shotgun (WGS) entry which is preliminary data.</text>
</comment>
<protein>
    <submittedName>
        <fullName evidence="1">Uncharacterized protein</fullName>
    </submittedName>
</protein>
<dbReference type="AlphaFoldDB" id="A0A8X6G4A2"/>
<keyword evidence="2" id="KW-1185">Reference proteome</keyword>
<gene>
    <name evidence="1" type="ORF">TNCT_274851</name>
</gene>
<sequence length="96" mass="10736">MHKEKVKYYRARSNCRLLRPNASRGESPLFLLRSVSPPPVATGVKRNPRRSPGSNVTCARNSLSVLSSVSIRNNLPPLSFGSCKNSNTTYKIQQYE</sequence>
<proteinExistence type="predicted"/>
<evidence type="ECO:0000313" key="1">
    <source>
        <dbReference type="EMBL" id="GFQ96400.1"/>
    </source>
</evidence>
<organism evidence="1 2">
    <name type="scientific">Trichonephila clavata</name>
    <name type="common">Joro spider</name>
    <name type="synonym">Nephila clavata</name>
    <dbReference type="NCBI Taxonomy" id="2740835"/>
    <lineage>
        <taxon>Eukaryota</taxon>
        <taxon>Metazoa</taxon>
        <taxon>Ecdysozoa</taxon>
        <taxon>Arthropoda</taxon>
        <taxon>Chelicerata</taxon>
        <taxon>Arachnida</taxon>
        <taxon>Araneae</taxon>
        <taxon>Araneomorphae</taxon>
        <taxon>Entelegynae</taxon>
        <taxon>Araneoidea</taxon>
        <taxon>Nephilidae</taxon>
        <taxon>Trichonephila</taxon>
    </lineage>
</organism>